<dbReference type="Gene3D" id="3.40.30.10">
    <property type="entry name" value="Glutaredoxin"/>
    <property type="match status" value="1"/>
</dbReference>
<dbReference type="AlphaFoldDB" id="A0A5E4VZC3"/>
<dbReference type="PRINTS" id="PR01011">
    <property type="entry name" value="GLUTPROXDASE"/>
</dbReference>
<sequence length="239" mass="26094">MNLPGDCMLAARDGLAQDDVNGGAARPAGLPGLRYTRSTLRGTPQAARLFPHQGHDTYMTTNLETIPVNRNDGSTATLGDYAGKVRLVVNVASKCGLTPQYEGLERLYEDKRDAGLEVLAFPANNFKGQEPGTDAEILDFCTTQYNVTFPLFAKISVLGEDRHPLYTALVQAKPDATGEGPFRERLRGFGVERENPADVLWNFEKFLIGRNGQVVARFSPDVKADDPRLVAAIDAELAR</sequence>
<dbReference type="InterPro" id="IPR000889">
    <property type="entry name" value="Glutathione_peroxidase"/>
</dbReference>
<evidence type="ECO:0000256" key="4">
    <source>
        <dbReference type="RuleBase" id="RU000499"/>
    </source>
</evidence>
<dbReference type="PANTHER" id="PTHR11592">
    <property type="entry name" value="GLUTATHIONE PEROXIDASE"/>
    <property type="match status" value="1"/>
</dbReference>
<proteinExistence type="inferred from homology"/>
<dbReference type="Proteomes" id="UP000368474">
    <property type="component" value="Unassembled WGS sequence"/>
</dbReference>
<keyword evidence="2 4" id="KW-0575">Peroxidase</keyword>
<comment type="similarity">
    <text evidence="1 4">Belongs to the glutathione peroxidase family.</text>
</comment>
<dbReference type="Pfam" id="PF00255">
    <property type="entry name" value="GSHPx"/>
    <property type="match status" value="1"/>
</dbReference>
<dbReference type="InterPro" id="IPR036249">
    <property type="entry name" value="Thioredoxin-like_sf"/>
</dbReference>
<accession>A0A5E4VZC3</accession>
<evidence type="ECO:0000313" key="6">
    <source>
        <dbReference type="Proteomes" id="UP000368474"/>
    </source>
</evidence>
<reference evidence="5 6" key="1">
    <citation type="submission" date="2019-08" db="EMBL/GenBank/DDBJ databases">
        <authorList>
            <person name="Peeters C."/>
        </authorList>
    </citation>
    <scope>NUCLEOTIDE SEQUENCE [LARGE SCALE GENOMIC DNA]</scope>
    <source>
        <strain evidence="5 6">LMG 31116</strain>
    </source>
</reference>
<evidence type="ECO:0000256" key="1">
    <source>
        <dbReference type="ARBA" id="ARBA00006926"/>
    </source>
</evidence>
<dbReference type="SUPFAM" id="SSF52833">
    <property type="entry name" value="Thioredoxin-like"/>
    <property type="match status" value="1"/>
</dbReference>
<protein>
    <recommendedName>
        <fullName evidence="4">Glutathione peroxidase</fullName>
    </recommendedName>
</protein>
<dbReference type="PANTHER" id="PTHR11592:SF40">
    <property type="entry name" value="THIOREDOXIN_GLUTATHIONE PEROXIDASE BTUE"/>
    <property type="match status" value="1"/>
</dbReference>
<name>A0A5E4VZC3_9BURK</name>
<evidence type="ECO:0000313" key="5">
    <source>
        <dbReference type="EMBL" id="VVE17722.1"/>
    </source>
</evidence>
<dbReference type="CDD" id="cd00340">
    <property type="entry name" value="GSH_Peroxidase"/>
    <property type="match status" value="1"/>
</dbReference>
<dbReference type="GO" id="GO:0034599">
    <property type="term" value="P:cellular response to oxidative stress"/>
    <property type="evidence" value="ECO:0007669"/>
    <property type="project" value="TreeGrafter"/>
</dbReference>
<keyword evidence="3 4" id="KW-0560">Oxidoreductase</keyword>
<evidence type="ECO:0000256" key="2">
    <source>
        <dbReference type="ARBA" id="ARBA00022559"/>
    </source>
</evidence>
<keyword evidence="6" id="KW-1185">Reference proteome</keyword>
<organism evidence="5 6">
    <name type="scientific">Pandoraea morbifera</name>
    <dbReference type="NCBI Taxonomy" id="2508300"/>
    <lineage>
        <taxon>Bacteria</taxon>
        <taxon>Pseudomonadati</taxon>
        <taxon>Pseudomonadota</taxon>
        <taxon>Betaproteobacteria</taxon>
        <taxon>Burkholderiales</taxon>
        <taxon>Burkholderiaceae</taxon>
        <taxon>Pandoraea</taxon>
    </lineage>
</organism>
<dbReference type="PROSITE" id="PS51355">
    <property type="entry name" value="GLUTATHIONE_PEROXID_3"/>
    <property type="match status" value="1"/>
</dbReference>
<evidence type="ECO:0000256" key="3">
    <source>
        <dbReference type="ARBA" id="ARBA00023002"/>
    </source>
</evidence>
<dbReference type="EMBL" id="CABPSD010000008">
    <property type="protein sequence ID" value="VVE17722.1"/>
    <property type="molecule type" value="Genomic_DNA"/>
</dbReference>
<dbReference type="FunFam" id="3.40.30.10:FF:000010">
    <property type="entry name" value="Glutathione peroxidase"/>
    <property type="match status" value="1"/>
</dbReference>
<gene>
    <name evidence="5" type="ORF">PMO31116_02941</name>
</gene>
<dbReference type="GO" id="GO:0004601">
    <property type="term" value="F:peroxidase activity"/>
    <property type="evidence" value="ECO:0007669"/>
    <property type="project" value="UniProtKB-KW"/>
</dbReference>